<organism evidence="3 4">
    <name type="scientific">Actinomyces viscosus</name>
    <dbReference type="NCBI Taxonomy" id="1656"/>
    <lineage>
        <taxon>Bacteria</taxon>
        <taxon>Bacillati</taxon>
        <taxon>Actinomycetota</taxon>
        <taxon>Actinomycetes</taxon>
        <taxon>Actinomycetales</taxon>
        <taxon>Actinomycetaceae</taxon>
        <taxon>Actinomyces</taxon>
    </lineage>
</organism>
<dbReference type="GO" id="GO:0016491">
    <property type="term" value="F:oxidoreductase activity"/>
    <property type="evidence" value="ECO:0007669"/>
    <property type="project" value="UniProtKB-KW"/>
</dbReference>
<dbReference type="SUPFAM" id="SSF51430">
    <property type="entry name" value="NAD(P)-linked oxidoreductase"/>
    <property type="match status" value="1"/>
</dbReference>
<proteinExistence type="predicted"/>
<dbReference type="PANTHER" id="PTHR43364">
    <property type="entry name" value="NADH-SPECIFIC METHYLGLYOXAL REDUCTASE-RELATED"/>
    <property type="match status" value="1"/>
</dbReference>
<dbReference type="InterPro" id="IPR050523">
    <property type="entry name" value="AKR_Detox_Biosynth"/>
</dbReference>
<dbReference type="InterPro" id="IPR023210">
    <property type="entry name" value="NADP_OxRdtase_dom"/>
</dbReference>
<dbReference type="GO" id="GO:0005829">
    <property type="term" value="C:cytosol"/>
    <property type="evidence" value="ECO:0007669"/>
    <property type="project" value="TreeGrafter"/>
</dbReference>
<dbReference type="Proteomes" id="UP000268658">
    <property type="component" value="Chromosome"/>
</dbReference>
<dbReference type="AlphaFoldDB" id="A0A448PH45"/>
<dbReference type="KEGG" id="avc:NCTC10951_00108"/>
<dbReference type="CDD" id="cd19103">
    <property type="entry name" value="AKR_unchar"/>
    <property type="match status" value="1"/>
</dbReference>
<protein>
    <submittedName>
        <fullName evidence="3">2,5-diketo-D-gluconate reductase B</fullName>
        <ecNumber evidence="3">1.1.1.-</ecNumber>
    </submittedName>
</protein>
<dbReference type="Gene3D" id="3.20.20.100">
    <property type="entry name" value="NADP-dependent oxidoreductase domain"/>
    <property type="match status" value="1"/>
</dbReference>
<evidence type="ECO:0000256" key="1">
    <source>
        <dbReference type="ARBA" id="ARBA00023002"/>
    </source>
</evidence>
<dbReference type="Pfam" id="PF00248">
    <property type="entry name" value="Aldo_ket_red"/>
    <property type="match status" value="1"/>
</dbReference>
<gene>
    <name evidence="3" type="primary">iolS</name>
    <name evidence="3" type="ORF">NCTC10951_00108</name>
</gene>
<dbReference type="EC" id="1.1.1.-" evidence="3"/>
<dbReference type="EMBL" id="LR134477">
    <property type="protein sequence ID" value="VEI14255.1"/>
    <property type="molecule type" value="Genomic_DNA"/>
</dbReference>
<evidence type="ECO:0000313" key="4">
    <source>
        <dbReference type="Proteomes" id="UP000268658"/>
    </source>
</evidence>
<feature type="domain" description="NADP-dependent oxidoreductase" evidence="2">
    <location>
        <begin position="17"/>
        <end position="308"/>
    </location>
</feature>
<sequence length="325" mass="34636">MSDSSASPTTSNAPLPRIALGTWSWGSGAAGGDQVFGNHLTNDDLKQVFDAAMSQGLRLWDTALVYGMGASERALGTLIADVPRQDVIISTKFTPQIAGDGADPVADELAQSEQNLGTTEIDLYWIHNPGDVERWTPLVARLAAEGKVGRVGVSNHNLAQIKRVEEILSAKGVRLSAIQNHYSLLYRSSEDAGLLDYCHDNGIDFFAYMTLEQGALSGKYDADHLMPADSQRGRTYNPLLPRLGALLETLRAIAAAHDVAPAQVSVAWAIAKGTIPIIGVTTPTQVDDAAKAVNLTLSTEEVARLEEAAQASGVDTRGSWESPMA</sequence>
<dbReference type="RefSeq" id="WP_197722326.1">
    <property type="nucleotide sequence ID" value="NZ_JASPER010000039.1"/>
</dbReference>
<name>A0A448PH45_ACTVI</name>
<dbReference type="PANTHER" id="PTHR43364:SF4">
    <property type="entry name" value="NAD(P)-LINKED OXIDOREDUCTASE SUPERFAMILY PROTEIN"/>
    <property type="match status" value="1"/>
</dbReference>
<evidence type="ECO:0000313" key="3">
    <source>
        <dbReference type="EMBL" id="VEI14255.1"/>
    </source>
</evidence>
<keyword evidence="1 3" id="KW-0560">Oxidoreductase</keyword>
<evidence type="ECO:0000259" key="2">
    <source>
        <dbReference type="Pfam" id="PF00248"/>
    </source>
</evidence>
<reference evidence="3 4" key="1">
    <citation type="submission" date="2018-12" db="EMBL/GenBank/DDBJ databases">
        <authorList>
            <consortium name="Pathogen Informatics"/>
        </authorList>
    </citation>
    <scope>NUCLEOTIDE SEQUENCE [LARGE SCALE GENOMIC DNA]</scope>
    <source>
        <strain evidence="3 4">NCTC10951</strain>
    </source>
</reference>
<accession>A0A448PH45</accession>
<dbReference type="InterPro" id="IPR036812">
    <property type="entry name" value="NAD(P)_OxRdtase_dom_sf"/>
</dbReference>